<feature type="compositionally biased region" description="Polar residues" evidence="1">
    <location>
        <begin position="805"/>
        <end position="815"/>
    </location>
</feature>
<feature type="region of interest" description="Disordered" evidence="1">
    <location>
        <begin position="409"/>
        <end position="501"/>
    </location>
</feature>
<feature type="compositionally biased region" description="Basic and acidic residues" evidence="1">
    <location>
        <begin position="482"/>
        <end position="492"/>
    </location>
</feature>
<dbReference type="VEuPathDB" id="CryptoDB:Cvel_23541"/>
<feature type="region of interest" description="Disordered" evidence="1">
    <location>
        <begin position="717"/>
        <end position="772"/>
    </location>
</feature>
<feature type="compositionally biased region" description="Basic and acidic residues" evidence="1">
    <location>
        <begin position="617"/>
        <end position="630"/>
    </location>
</feature>
<sequence length="2029" mass="218293">MLAACVDFLACSKERPATSEKERVGKSAEEIGGGKGETCLQVSQPFLLVQEGKVPSSSASFVNRGRLHGGKSREDSIPPSVAEEQAVTAIFNSPTKRVGSPRPPERRLDSQPLRNVGSAREDPLPSSRSTPPHRPHSTPQAFCRLSTAVEPSCYPSPWGFPSRGGEHHLRAHSRHSPLGSRLVAHKERSPPSASAPAKSREDSRPVSRNSSHSVAEGLQIGKPSMPAPPPFLSSIPQRPPPAPFLHSGQPAAPQLRPVIRQNFRQAHTEHQSDAQTLHASQPGFAPALTHGHPHPLPGTLSPSNPHHLHPLQTHSARPQAEGRRHRPDTPDVSEQKTCSFSVKKKKQEKEHRTHYPTSSHARCIPTSSRLKTLEDRRALAACALKPSREEKRGNTPCRRGPIRESRIGKETVLPGPPRPARPCTQTPPLAGHAAGWRGKEPCRGARGGMENRIKRGYGDCPTPTFGPPSRRQPLRGKGPAAHVKDGGGDRRGGTALRPQGYSAVSRLRLEGGSEDIPCSREEGGTRSAVGAASTLLRPFLPPRSSAAPFKKEDAGGNGGGNGRRFVFSLPEEGTGKCTERRVVARGEVDIADGHVEGEGEETRCCRDERRTRKTTPRTRESIDDLPREDPPSALTISASMLARAVQFCATEAEAQVLGVLSDAVGLAGTGTGRGRGGFFVRDDDGEVEERERGQACVSAFSSAPAVNTGTAMERLEKGDERGEGVGRGKVSSSCVEEEDKQGGDLFICRGETGNEEENTHVKKSMKPLEDETRQKIAGTLRGLLSLLESRSHPVADGKGNRENTESTVLLQQPQQRAEEEEESGPLEGLHDDPPPPPAAAAAGTSLVSAPPLSSFPQGEKESLRRRRGGEPPAFDAAESRLNAQPGWLHGGSRHRLPSTALPSQSSLQQQKNKAPELSERLRRGTAEAQFHHLRSQSLRNQAAPTPFITGTETVLHPPPQTLGTVEHPDFRSHSGSRQVEKSLHAPVTISSPPSLIPSPSPPVPLPQPQITRTEANSISPQSCLQERMTVQGVVAEQHPSSFSSSCLEEVSAQAPIPPPRGVGQLMIESFPFPIPPRAGETGMRLRVGAPLAPVFPDREGHSALDPVGLLGTEREARGQGDECLGPNAGGRLLGREEDSEERDPIRQLLPPPPHAGDFWPMHHQAVLPEGFRCQIERGENDDESPSFFSCSSAAAVPEGAVSDHTATQTHRGKHKQKHADAVAASTEVTSGREDVSRQKRRDAVSIVLLDEEVKEEERRSWGEDLEHQWREEEREIDFAVPSSICRVGFSNRDGTGDGWSDGLSVEVKISCDLVVQTRHSSALRVQTKRWRGDLFEERQSRISPTEIRRGKLSWTEKAASYIVSQSEHKRRMCSRGGFSALVTGNCSYSSSSSCGIVHPLSGTSEGPCSSRGGLGPGRVGEAGEGPIINRDDLPDAAGSLPFSGRGNRCADADTASSSQISPPPLPVVFGSLLWVWLRLVLEASSGCRDGGETKRERERESRRSPGCEREGALQGPSVVIETRLMVVRRGNSCDRSRQILGGRTEGCLGGKIGVECRVDVGGDFFECGKVPCQKEPCDCDAVEVDRREIRTAGEADDFARFLSKLRSSRPSSNFPESPPPPAPCSSLSACIPSPFPALRPDSPPKATAAASSGGEGGDGGGIKDVRPLARDSVLVVEAFVSRCLSCPPSSGSLSEAAPSSVVIEPVTQHGKGKASSCSKKKCSPLCEGGESLEEGHRGAWGEGNGVFADWSAADPLRRQSEEETNDAAREDRLVFSEDLWCRSLERALLSGWGAGLSSSGGSAVHKTQQEEEPDSSELLQDLPGLAKVVSWFERSPLRESCEGKAKDVFRRRCIGREHDPFLKANQANKSRGMCVETGKANQANKIRGMCVETGKAKGEGASPHEKYQARPRRPKGLSPPSELLLVVSDLRPWLTFPSPSDSSQAAPDGTEKSHRPTSSVATLSRHTTQFREGVRFAGLTNDSPYPICLFNPCPALVSSAAFCAHTGMDSSDEQVGTQSEKVRRSANVA</sequence>
<accession>A0A0G4GVB8</accession>
<feature type="region of interest" description="Disordered" evidence="1">
    <location>
        <begin position="1937"/>
        <end position="1966"/>
    </location>
</feature>
<feature type="region of interest" description="Disordered" evidence="1">
    <location>
        <begin position="1116"/>
        <end position="1142"/>
    </location>
</feature>
<feature type="compositionally biased region" description="Basic and acidic residues" evidence="1">
    <location>
        <begin position="966"/>
        <end position="977"/>
    </location>
</feature>
<gene>
    <name evidence="2" type="ORF">Cvel_23541</name>
</gene>
<organism evidence="2">
    <name type="scientific">Chromera velia CCMP2878</name>
    <dbReference type="NCBI Taxonomy" id="1169474"/>
    <lineage>
        <taxon>Eukaryota</taxon>
        <taxon>Sar</taxon>
        <taxon>Alveolata</taxon>
        <taxon>Colpodellida</taxon>
        <taxon>Chromeraceae</taxon>
        <taxon>Chromera</taxon>
    </lineage>
</organism>
<feature type="region of interest" description="Disordered" evidence="1">
    <location>
        <begin position="1796"/>
        <end position="1817"/>
    </location>
</feature>
<reference evidence="2" key="1">
    <citation type="submission" date="2014-11" db="EMBL/GenBank/DDBJ databases">
        <authorList>
            <person name="Otto D Thomas"/>
            <person name="Naeem Raeece"/>
        </authorList>
    </citation>
    <scope>NUCLEOTIDE SEQUENCE</scope>
</reference>
<feature type="region of interest" description="Disordered" evidence="1">
    <location>
        <begin position="599"/>
        <end position="631"/>
    </location>
</feature>
<evidence type="ECO:0000256" key="1">
    <source>
        <dbReference type="SAM" id="MobiDB-lite"/>
    </source>
</evidence>
<feature type="region of interest" description="Disordered" evidence="1">
    <location>
        <begin position="1204"/>
        <end position="1236"/>
    </location>
</feature>
<feature type="compositionally biased region" description="Basic and acidic residues" evidence="1">
    <location>
        <begin position="437"/>
        <end position="457"/>
    </location>
</feature>
<feature type="region of interest" description="Disordered" evidence="1">
    <location>
        <begin position="1895"/>
        <end position="1920"/>
    </location>
</feature>
<feature type="region of interest" description="Disordered" evidence="1">
    <location>
        <begin position="956"/>
        <end position="977"/>
    </location>
</feature>
<feature type="compositionally biased region" description="Basic and acidic residues" evidence="1">
    <location>
        <begin position="599"/>
        <end position="610"/>
    </location>
</feature>
<feature type="compositionally biased region" description="Basic and acidic residues" evidence="1">
    <location>
        <begin position="1489"/>
        <end position="1511"/>
    </location>
</feature>
<feature type="region of interest" description="Disordered" evidence="1">
    <location>
        <begin position="788"/>
        <end position="926"/>
    </location>
</feature>
<name>A0A0G4GVB8_9ALVE</name>
<feature type="region of interest" description="Disordered" evidence="1">
    <location>
        <begin position="15"/>
        <end position="36"/>
    </location>
</feature>
<evidence type="ECO:0000313" key="2">
    <source>
        <dbReference type="EMBL" id="CEM34818.1"/>
    </source>
</evidence>
<proteinExistence type="predicted"/>
<feature type="region of interest" description="Disordered" evidence="1">
    <location>
        <begin position="53"/>
        <end position="362"/>
    </location>
</feature>
<feature type="compositionally biased region" description="Pro residues" evidence="1">
    <location>
        <begin position="225"/>
        <end position="243"/>
    </location>
</feature>
<feature type="region of interest" description="Disordered" evidence="1">
    <location>
        <begin position="539"/>
        <end position="561"/>
    </location>
</feature>
<feature type="compositionally biased region" description="Basic and acidic residues" evidence="1">
    <location>
        <begin position="913"/>
        <end position="925"/>
    </location>
</feature>
<feature type="region of interest" description="Disordered" evidence="1">
    <location>
        <begin position="2009"/>
        <end position="2029"/>
    </location>
</feature>
<feature type="region of interest" description="Disordered" evidence="1">
    <location>
        <begin position="1487"/>
        <end position="1512"/>
    </location>
</feature>
<feature type="compositionally biased region" description="Basic and acidic residues" evidence="1">
    <location>
        <begin position="1895"/>
        <end position="1908"/>
    </location>
</feature>
<feature type="region of interest" description="Disordered" evidence="1">
    <location>
        <begin position="1405"/>
        <end position="1432"/>
    </location>
</feature>
<feature type="compositionally biased region" description="Basic and acidic residues" evidence="1">
    <location>
        <begin position="789"/>
        <end position="804"/>
    </location>
</feature>
<feature type="compositionally biased region" description="Low complexity" evidence="1">
    <location>
        <begin position="1937"/>
        <end position="1948"/>
    </location>
</feature>
<dbReference type="EMBL" id="CDMZ01001588">
    <property type="protein sequence ID" value="CEM34818.1"/>
    <property type="molecule type" value="Genomic_DNA"/>
</dbReference>
<feature type="compositionally biased region" description="Basic and acidic residues" evidence="1">
    <location>
        <begin position="717"/>
        <end position="726"/>
    </location>
</feature>
<feature type="compositionally biased region" description="Gly residues" evidence="1">
    <location>
        <begin position="1412"/>
        <end position="1423"/>
    </location>
</feature>
<feature type="region of interest" description="Disordered" evidence="1">
    <location>
        <begin position="1638"/>
        <end position="1665"/>
    </location>
</feature>
<feature type="compositionally biased region" description="Basic and acidic residues" evidence="1">
    <location>
        <begin position="15"/>
        <end position="29"/>
    </location>
</feature>
<feature type="compositionally biased region" description="Polar residues" evidence="1">
    <location>
        <begin position="1956"/>
        <end position="1966"/>
    </location>
</feature>
<protein>
    <submittedName>
        <fullName evidence="2">Uncharacterized protein</fullName>
    </submittedName>
</protein>
<feature type="compositionally biased region" description="Polar residues" evidence="1">
    <location>
        <begin position="900"/>
        <end position="912"/>
    </location>
</feature>